<feature type="transmembrane region" description="Helical" evidence="1">
    <location>
        <begin position="39"/>
        <end position="61"/>
    </location>
</feature>
<dbReference type="Proteomes" id="UP000295626">
    <property type="component" value="Unassembled WGS sequence"/>
</dbReference>
<keyword evidence="3" id="KW-1185">Reference proteome</keyword>
<feature type="transmembrane region" description="Helical" evidence="1">
    <location>
        <begin position="73"/>
        <end position="94"/>
    </location>
</feature>
<evidence type="ECO:0000313" key="3">
    <source>
        <dbReference type="Proteomes" id="UP000295626"/>
    </source>
</evidence>
<gene>
    <name evidence="2" type="ORF">E1091_14985</name>
</gene>
<keyword evidence="1" id="KW-0472">Membrane</keyword>
<accession>A0ABY2DE89</accession>
<proteinExistence type="predicted"/>
<organism evidence="2 3">
    <name type="scientific">Micromonospora fluostatini</name>
    <dbReference type="NCBI Taxonomy" id="1629071"/>
    <lineage>
        <taxon>Bacteria</taxon>
        <taxon>Bacillati</taxon>
        <taxon>Actinomycetota</taxon>
        <taxon>Actinomycetes</taxon>
        <taxon>Micromonosporales</taxon>
        <taxon>Micromonosporaceae</taxon>
        <taxon>Micromonospora</taxon>
    </lineage>
</organism>
<protein>
    <submittedName>
        <fullName evidence="2">Uncharacterized protein</fullName>
    </submittedName>
</protein>
<sequence>MLIGPRHSVRYEAVLGVMLFLTLIATGAVLTARRDQRAWWPAILLLGPVLLLSPRFGLSAVQALPAWGSRQVAIAWTLMSLVVAVASLLIAVSWQTRRARHRDSLATMTATGRTGGAGAG</sequence>
<dbReference type="EMBL" id="SMKE01000614">
    <property type="protein sequence ID" value="TDB88936.1"/>
    <property type="molecule type" value="Genomic_DNA"/>
</dbReference>
<comment type="caution">
    <text evidence="2">The sequence shown here is derived from an EMBL/GenBank/DDBJ whole genome shotgun (WGS) entry which is preliminary data.</text>
</comment>
<evidence type="ECO:0000313" key="2">
    <source>
        <dbReference type="EMBL" id="TDB88936.1"/>
    </source>
</evidence>
<evidence type="ECO:0000256" key="1">
    <source>
        <dbReference type="SAM" id="Phobius"/>
    </source>
</evidence>
<keyword evidence="1" id="KW-0812">Transmembrane</keyword>
<reference evidence="2 3" key="1">
    <citation type="submission" date="2019-02" db="EMBL/GenBank/DDBJ databases">
        <title>Draft genome sequences of novel Actinobacteria.</title>
        <authorList>
            <person name="Sahin N."/>
            <person name="Ay H."/>
            <person name="Saygin H."/>
        </authorList>
    </citation>
    <scope>NUCLEOTIDE SEQUENCE [LARGE SCALE GENOMIC DNA]</scope>
    <source>
        <strain evidence="2 3">JCM 30529</strain>
    </source>
</reference>
<name>A0ABY2DE89_9ACTN</name>
<keyword evidence="1" id="KW-1133">Transmembrane helix</keyword>
<feature type="transmembrane region" description="Helical" evidence="1">
    <location>
        <begin position="13"/>
        <end position="32"/>
    </location>
</feature>